<comment type="similarity">
    <text evidence="1 5">Belongs to the universal ribosomal protein uL29 family.</text>
</comment>
<evidence type="ECO:0000313" key="8">
    <source>
        <dbReference type="Proteomes" id="UP000290365"/>
    </source>
</evidence>
<dbReference type="InterPro" id="IPR018254">
    <property type="entry name" value="Ribosomal_uL29_CS"/>
</dbReference>
<dbReference type="HAMAP" id="MF_00374">
    <property type="entry name" value="Ribosomal_uL29"/>
    <property type="match status" value="1"/>
</dbReference>
<evidence type="ECO:0000256" key="1">
    <source>
        <dbReference type="ARBA" id="ARBA00009254"/>
    </source>
</evidence>
<dbReference type="InterPro" id="IPR001854">
    <property type="entry name" value="Ribosomal_uL29"/>
</dbReference>
<keyword evidence="8" id="KW-1185">Reference proteome</keyword>
<dbReference type="GO" id="GO:0003735">
    <property type="term" value="F:structural constituent of ribosome"/>
    <property type="evidence" value="ECO:0007669"/>
    <property type="project" value="InterPro"/>
</dbReference>
<dbReference type="NCBIfam" id="TIGR00012">
    <property type="entry name" value="L29"/>
    <property type="match status" value="1"/>
</dbReference>
<dbReference type="InterPro" id="IPR036049">
    <property type="entry name" value="Ribosomal_uL29_sf"/>
</dbReference>
<evidence type="ECO:0000256" key="4">
    <source>
        <dbReference type="ARBA" id="ARBA00035204"/>
    </source>
</evidence>
<evidence type="ECO:0000313" key="7">
    <source>
        <dbReference type="EMBL" id="QBD80095.1"/>
    </source>
</evidence>
<keyword evidence="6" id="KW-0175">Coiled coil</keyword>
<organism evidence="7 8">
    <name type="scientific">Ktedonosporobacter rubrisoli</name>
    <dbReference type="NCBI Taxonomy" id="2509675"/>
    <lineage>
        <taxon>Bacteria</taxon>
        <taxon>Bacillati</taxon>
        <taxon>Chloroflexota</taxon>
        <taxon>Ktedonobacteria</taxon>
        <taxon>Ktedonobacterales</taxon>
        <taxon>Ktedonosporobacteraceae</taxon>
        <taxon>Ktedonosporobacter</taxon>
    </lineage>
</organism>
<dbReference type="Gene3D" id="1.10.287.310">
    <property type="match status" value="1"/>
</dbReference>
<dbReference type="AlphaFoldDB" id="A0A4P6JX58"/>
<accession>A0A4P6JX58</accession>
<evidence type="ECO:0000256" key="2">
    <source>
        <dbReference type="ARBA" id="ARBA00022980"/>
    </source>
</evidence>
<dbReference type="PROSITE" id="PS00579">
    <property type="entry name" value="RIBOSOMAL_L29"/>
    <property type="match status" value="1"/>
</dbReference>
<dbReference type="GO" id="GO:0006412">
    <property type="term" value="P:translation"/>
    <property type="evidence" value="ECO:0007669"/>
    <property type="project" value="UniProtKB-UniRule"/>
</dbReference>
<evidence type="ECO:0000256" key="5">
    <source>
        <dbReference type="HAMAP-Rule" id="MF_00374"/>
    </source>
</evidence>
<dbReference type="OrthoDB" id="9815192at2"/>
<proteinExistence type="inferred from homology"/>
<dbReference type="Proteomes" id="UP000290365">
    <property type="component" value="Chromosome"/>
</dbReference>
<evidence type="ECO:0000256" key="6">
    <source>
        <dbReference type="SAM" id="Coils"/>
    </source>
</evidence>
<protein>
    <recommendedName>
        <fullName evidence="4 5">Large ribosomal subunit protein uL29</fullName>
    </recommendedName>
</protein>
<dbReference type="SUPFAM" id="SSF46561">
    <property type="entry name" value="Ribosomal protein L29 (L29p)"/>
    <property type="match status" value="1"/>
</dbReference>
<reference evidence="7 8" key="1">
    <citation type="submission" date="2019-01" db="EMBL/GenBank/DDBJ databases">
        <title>Ktedonosporobacter rubrisoli SCAWS-G2.</title>
        <authorList>
            <person name="Huang Y."/>
            <person name="Yan B."/>
        </authorList>
    </citation>
    <scope>NUCLEOTIDE SEQUENCE [LARGE SCALE GENOMIC DNA]</scope>
    <source>
        <strain evidence="7 8">SCAWS-G2</strain>
    </source>
</reference>
<sequence>MCAWQPINCQSKPALLHEGRRKVSKLKERRKQIQEYTLGEAQKELKELRLKLFNLRLQQQRGEVKNNRVFAQTRKDVARLLHHIAILESE</sequence>
<keyword evidence="2 5" id="KW-0689">Ribosomal protein</keyword>
<dbReference type="Pfam" id="PF00831">
    <property type="entry name" value="Ribosomal_L29"/>
    <property type="match status" value="1"/>
</dbReference>
<gene>
    <name evidence="5 7" type="primary">rpmC</name>
    <name evidence="7" type="ORF">EPA93_30590</name>
</gene>
<dbReference type="GO" id="GO:1990904">
    <property type="term" value="C:ribonucleoprotein complex"/>
    <property type="evidence" value="ECO:0007669"/>
    <property type="project" value="UniProtKB-KW"/>
</dbReference>
<dbReference type="GO" id="GO:0005840">
    <property type="term" value="C:ribosome"/>
    <property type="evidence" value="ECO:0007669"/>
    <property type="project" value="UniProtKB-KW"/>
</dbReference>
<dbReference type="EMBL" id="CP035758">
    <property type="protein sequence ID" value="QBD80095.1"/>
    <property type="molecule type" value="Genomic_DNA"/>
</dbReference>
<evidence type="ECO:0000256" key="3">
    <source>
        <dbReference type="ARBA" id="ARBA00023274"/>
    </source>
</evidence>
<name>A0A4P6JX58_KTERU</name>
<feature type="coiled-coil region" evidence="6">
    <location>
        <begin position="31"/>
        <end position="58"/>
    </location>
</feature>
<dbReference type="KEGG" id="kbs:EPA93_30590"/>
<keyword evidence="3 5" id="KW-0687">Ribonucleoprotein</keyword>